<feature type="non-terminal residue" evidence="1">
    <location>
        <position position="163"/>
    </location>
</feature>
<name>A0A7J6MZZ1_PEROL</name>
<proteinExistence type="predicted"/>
<protein>
    <submittedName>
        <fullName evidence="1">Uncharacterized protein</fullName>
    </submittedName>
</protein>
<reference evidence="1 2" key="1">
    <citation type="submission" date="2020-04" db="EMBL/GenBank/DDBJ databases">
        <title>Perkinsus olseni comparative genomics.</title>
        <authorList>
            <person name="Bogema D.R."/>
        </authorList>
    </citation>
    <scope>NUCLEOTIDE SEQUENCE [LARGE SCALE GENOMIC DNA]</scope>
    <source>
        <strain evidence="1">00978-12</strain>
    </source>
</reference>
<dbReference type="Proteomes" id="UP000541610">
    <property type="component" value="Unassembled WGS sequence"/>
</dbReference>
<sequence>RCPTRLKIVVHQPQSPPVELSRTLTHQMGTLQQMTPYGPKNGTPRQFSPAASTLSTVPQPLNNRTGYFVGAIRHQGQLFHVDSLNLPMNETVRRSLNELFGPNKMYVGLGVQRQGADGNLCELHVSAHMTELMLSESTPSQVAATNFDEGMMREHVFRCLRGY</sequence>
<dbReference type="AlphaFoldDB" id="A0A7J6MZZ1"/>
<accession>A0A7J6MZZ1</accession>
<organism evidence="1 2">
    <name type="scientific">Perkinsus olseni</name>
    <name type="common">Perkinsus atlanticus</name>
    <dbReference type="NCBI Taxonomy" id="32597"/>
    <lineage>
        <taxon>Eukaryota</taxon>
        <taxon>Sar</taxon>
        <taxon>Alveolata</taxon>
        <taxon>Perkinsozoa</taxon>
        <taxon>Perkinsea</taxon>
        <taxon>Perkinsida</taxon>
        <taxon>Perkinsidae</taxon>
        <taxon>Perkinsus</taxon>
    </lineage>
</organism>
<evidence type="ECO:0000313" key="2">
    <source>
        <dbReference type="Proteomes" id="UP000541610"/>
    </source>
</evidence>
<dbReference type="EMBL" id="JABANP010001006">
    <property type="protein sequence ID" value="KAF4677182.1"/>
    <property type="molecule type" value="Genomic_DNA"/>
</dbReference>
<comment type="caution">
    <text evidence="1">The sequence shown here is derived from an EMBL/GenBank/DDBJ whole genome shotgun (WGS) entry which is preliminary data.</text>
</comment>
<dbReference type="OrthoDB" id="10426532at2759"/>
<evidence type="ECO:0000313" key="1">
    <source>
        <dbReference type="EMBL" id="KAF4677182.1"/>
    </source>
</evidence>
<gene>
    <name evidence="1" type="ORF">FOZ60_000290</name>
</gene>